<protein>
    <submittedName>
        <fullName evidence="2">Uncharacterized protein</fullName>
    </submittedName>
</protein>
<organism evidence="2 3">
    <name type="scientific">Angustibacter aerolatus</name>
    <dbReference type="NCBI Taxonomy" id="1162965"/>
    <lineage>
        <taxon>Bacteria</taxon>
        <taxon>Bacillati</taxon>
        <taxon>Actinomycetota</taxon>
        <taxon>Actinomycetes</taxon>
        <taxon>Kineosporiales</taxon>
        <taxon>Kineosporiaceae</taxon>
    </lineage>
</organism>
<dbReference type="EMBL" id="BSUZ01000001">
    <property type="protein sequence ID" value="GMA86829.1"/>
    <property type="molecule type" value="Genomic_DNA"/>
</dbReference>
<evidence type="ECO:0000313" key="3">
    <source>
        <dbReference type="Proteomes" id="UP001157017"/>
    </source>
</evidence>
<proteinExistence type="predicted"/>
<reference evidence="3" key="1">
    <citation type="journal article" date="2019" name="Int. J. Syst. Evol. Microbiol.">
        <title>The Global Catalogue of Microorganisms (GCM) 10K type strain sequencing project: providing services to taxonomists for standard genome sequencing and annotation.</title>
        <authorList>
            <consortium name="The Broad Institute Genomics Platform"/>
            <consortium name="The Broad Institute Genome Sequencing Center for Infectious Disease"/>
            <person name="Wu L."/>
            <person name="Ma J."/>
        </authorList>
    </citation>
    <scope>NUCLEOTIDE SEQUENCE [LARGE SCALE GENOMIC DNA]</scope>
    <source>
        <strain evidence="3">NBRC 108730</strain>
    </source>
</reference>
<feature type="region of interest" description="Disordered" evidence="1">
    <location>
        <begin position="148"/>
        <end position="170"/>
    </location>
</feature>
<accession>A0ABQ6JHI6</accession>
<evidence type="ECO:0000256" key="1">
    <source>
        <dbReference type="SAM" id="MobiDB-lite"/>
    </source>
</evidence>
<comment type="caution">
    <text evidence="2">The sequence shown here is derived from an EMBL/GenBank/DDBJ whole genome shotgun (WGS) entry which is preliminary data.</text>
</comment>
<gene>
    <name evidence="2" type="ORF">GCM10025868_20790</name>
</gene>
<dbReference type="Proteomes" id="UP001157017">
    <property type="component" value="Unassembled WGS sequence"/>
</dbReference>
<name>A0ABQ6JHI6_9ACTN</name>
<sequence>MSARDDDAVGLDPASAYDITMGPETVHDDDVVADDFYLEALLRAVVGSDTPGNEGAFKITLSLSGSVVTGTVIGTRAWERLWTDSMRESAPALAEALSDLLTQFGQEDDVRSFMREVDDQPDPAFRYLTLRDVTMWSGSTTTRLPLWRCKRPPSTAGRRASLSPRLRQDG</sequence>
<evidence type="ECO:0000313" key="2">
    <source>
        <dbReference type="EMBL" id="GMA86829.1"/>
    </source>
</evidence>
<keyword evidence="3" id="KW-1185">Reference proteome</keyword>